<dbReference type="WBParaSite" id="maker-uti_cns_0012498-snap-gene-0.2-mRNA-1">
    <property type="protein sequence ID" value="maker-uti_cns_0012498-snap-gene-0.2-mRNA-1"/>
    <property type="gene ID" value="maker-uti_cns_0012498-snap-gene-0.2"/>
</dbReference>
<dbReference type="InterPro" id="IPR046328">
    <property type="entry name" value="ETS_fam"/>
</dbReference>
<reference evidence="7" key="1">
    <citation type="submission" date="2016-11" db="UniProtKB">
        <authorList>
            <consortium name="WormBaseParasite"/>
        </authorList>
    </citation>
    <scope>IDENTIFICATION</scope>
</reference>
<dbReference type="InterPro" id="IPR000418">
    <property type="entry name" value="Ets_dom"/>
</dbReference>
<dbReference type="InterPro" id="IPR036390">
    <property type="entry name" value="WH_DNA-bd_sf"/>
</dbReference>
<feature type="compositionally biased region" description="Low complexity" evidence="4">
    <location>
        <begin position="402"/>
        <end position="426"/>
    </location>
</feature>
<dbReference type="PANTHER" id="PTHR11849">
    <property type="entry name" value="ETS"/>
    <property type="match status" value="1"/>
</dbReference>
<keyword evidence="2 3" id="KW-0238">DNA-binding</keyword>
<dbReference type="PROSITE" id="PS50061">
    <property type="entry name" value="ETS_DOMAIN_3"/>
    <property type="match status" value="1"/>
</dbReference>
<dbReference type="SMART" id="SM00413">
    <property type="entry name" value="ETS"/>
    <property type="match status" value="1"/>
</dbReference>
<dbReference type="SUPFAM" id="SSF53383">
    <property type="entry name" value="PLP-dependent transferases"/>
    <property type="match status" value="1"/>
</dbReference>
<name>A0A1I8IH97_9PLAT</name>
<dbReference type="Proteomes" id="UP000095280">
    <property type="component" value="Unplaced"/>
</dbReference>
<dbReference type="SUPFAM" id="SSF46785">
    <property type="entry name" value="Winged helix' DNA-binding domain"/>
    <property type="match status" value="1"/>
</dbReference>
<dbReference type="PRINTS" id="PR00454">
    <property type="entry name" value="ETSDOMAIN"/>
</dbReference>
<keyword evidence="3" id="KW-0539">Nucleus</keyword>
<evidence type="ECO:0000313" key="6">
    <source>
        <dbReference type="Proteomes" id="UP000095280"/>
    </source>
</evidence>
<evidence type="ECO:0000259" key="5">
    <source>
        <dbReference type="PROSITE" id="PS50061"/>
    </source>
</evidence>
<dbReference type="AlphaFoldDB" id="A0A1I8IH97"/>
<keyword evidence="6" id="KW-1185">Reference proteome</keyword>
<proteinExistence type="inferred from homology"/>
<dbReference type="Pfam" id="PF00178">
    <property type="entry name" value="Ets"/>
    <property type="match status" value="1"/>
</dbReference>
<dbReference type="InterPro" id="IPR015424">
    <property type="entry name" value="PyrdxlP-dep_Trfase"/>
</dbReference>
<dbReference type="GO" id="GO:0030154">
    <property type="term" value="P:cell differentiation"/>
    <property type="evidence" value="ECO:0007669"/>
    <property type="project" value="TreeGrafter"/>
</dbReference>
<dbReference type="GO" id="GO:0005634">
    <property type="term" value="C:nucleus"/>
    <property type="evidence" value="ECO:0007669"/>
    <property type="project" value="UniProtKB-SubCell"/>
</dbReference>
<comment type="subcellular location">
    <subcellularLocation>
        <location evidence="3">Nucleus</location>
    </subcellularLocation>
</comment>
<feature type="region of interest" description="Disordered" evidence="4">
    <location>
        <begin position="402"/>
        <end position="433"/>
    </location>
</feature>
<feature type="domain" description="ETS" evidence="5">
    <location>
        <begin position="474"/>
        <end position="563"/>
    </location>
</feature>
<comment type="similarity">
    <text evidence="1 3">Belongs to the ETS family.</text>
</comment>
<accession>A0A1I8IH97</accession>
<evidence type="ECO:0000256" key="2">
    <source>
        <dbReference type="ARBA" id="ARBA00023125"/>
    </source>
</evidence>
<evidence type="ECO:0000256" key="1">
    <source>
        <dbReference type="ARBA" id="ARBA00005562"/>
    </source>
</evidence>
<evidence type="ECO:0000256" key="3">
    <source>
        <dbReference type="RuleBase" id="RU004019"/>
    </source>
</evidence>
<dbReference type="PROSITE" id="PS00346">
    <property type="entry name" value="ETS_DOMAIN_2"/>
    <property type="match status" value="1"/>
</dbReference>
<organism evidence="6 7">
    <name type="scientific">Macrostomum lignano</name>
    <dbReference type="NCBI Taxonomy" id="282301"/>
    <lineage>
        <taxon>Eukaryota</taxon>
        <taxon>Metazoa</taxon>
        <taxon>Spiralia</taxon>
        <taxon>Lophotrochozoa</taxon>
        <taxon>Platyhelminthes</taxon>
        <taxon>Rhabditophora</taxon>
        <taxon>Macrostomorpha</taxon>
        <taxon>Macrostomida</taxon>
        <taxon>Macrostomidae</taxon>
        <taxon>Macrostomum</taxon>
    </lineage>
</organism>
<sequence length="571" mass="64520">MWISEAHVSTMKPDIVSWLLHDEVLPHRYSYLGTRDTSSFYVIPEALKFIDEICGGLDRVYEYCRSLADEASSYLAGFWGTDLLPLPADMQAPFMRLIRLPQHLQRPAIKKFAEETRFESNMWKFLAYKLKMDLLILNIEDSLFIRIAASIVVDMNDIRLICADSHTAWEVPGRSRCRAVCRSFSVCGLQYPVQLRSSICAANVQRCTARMDSDDIIEELLNGSGLSSYPPQQQRLQHCSGVPAGTAVFSALQWDAFMANCSENYSTGLGYCSSAGFEQQKQQQSTFRLAFESAMAAQTADDLNGLNTWDFAVMRSEFGDLQSIDNAELIDLYCRPNCGPDSQKLIDLTDEDSQLLELRSRSDSGYSTASCQQQQQFVPPVTSATTAASFWCQSPTCLSCASSSDGADSPSPPSLLSSPIPQQQLQERQEQRSHQLAALAAKRLVSAVAAAPAAGGVVKRAKKQRTKVTKSRQLQLWQFLYQQLDLGTEADCLDETGQPNLHWLYRQDGVFRISNPNNLAEAWGKHRRRDNMTYEKMSRTLRYYYDRRLITKVTGKQHTYQFHYDEFPEQE</sequence>
<evidence type="ECO:0000313" key="7">
    <source>
        <dbReference type="WBParaSite" id="maker-uti_cns_0012498-snap-gene-0.2-mRNA-1"/>
    </source>
</evidence>
<dbReference type="InterPro" id="IPR036388">
    <property type="entry name" value="WH-like_DNA-bd_sf"/>
</dbReference>
<dbReference type="GO" id="GO:0000981">
    <property type="term" value="F:DNA-binding transcription factor activity, RNA polymerase II-specific"/>
    <property type="evidence" value="ECO:0007669"/>
    <property type="project" value="TreeGrafter"/>
</dbReference>
<dbReference type="Gene3D" id="1.10.10.10">
    <property type="entry name" value="Winged helix-like DNA-binding domain superfamily/Winged helix DNA-binding domain"/>
    <property type="match status" value="1"/>
</dbReference>
<evidence type="ECO:0000256" key="4">
    <source>
        <dbReference type="SAM" id="MobiDB-lite"/>
    </source>
</evidence>
<dbReference type="GO" id="GO:0043565">
    <property type="term" value="F:sequence-specific DNA binding"/>
    <property type="evidence" value="ECO:0007669"/>
    <property type="project" value="InterPro"/>
</dbReference>
<protein>
    <submittedName>
        <fullName evidence="7">ETS domain-containing protein</fullName>
    </submittedName>
</protein>